<reference evidence="9" key="1">
    <citation type="journal article" date="2015" name="Genom Data">
        <title>Draft genome sequences of Phytophthora kernoviae and Phytophthora ramorum lineage EU2 from Scotland.</title>
        <authorList>
            <person name="Sambles C."/>
            <person name="Schlenzig A."/>
            <person name="O'Neill P."/>
            <person name="Grant M."/>
            <person name="Studholme D.J."/>
        </authorList>
    </citation>
    <scope>NUCLEOTIDE SEQUENCE</scope>
    <source>
        <strain evidence="9">00238/432</strain>
    </source>
</reference>
<dbReference type="InterPro" id="IPR038364">
    <property type="entry name" value="Urocanase_central_sf"/>
</dbReference>
<dbReference type="Pfam" id="PF04069">
    <property type="entry name" value="OpuAC"/>
    <property type="match status" value="1"/>
</dbReference>
<accession>A0A8J4SHQ6</accession>
<comment type="caution">
    <text evidence="9">The sequence shown here is derived from an EMBL/GenBank/DDBJ whole genome shotgun (WGS) entry which is preliminary data.</text>
</comment>
<keyword evidence="3" id="KW-0456">Lyase</keyword>
<dbReference type="NCBIfam" id="TIGR01228">
    <property type="entry name" value="hutU"/>
    <property type="match status" value="1"/>
</dbReference>
<dbReference type="SUPFAM" id="SSF160991">
    <property type="entry name" value="CV3147-like"/>
    <property type="match status" value="1"/>
</dbReference>
<dbReference type="GO" id="GO:0019557">
    <property type="term" value="P:L-histidine catabolic process to glutamate and formate"/>
    <property type="evidence" value="ECO:0007669"/>
    <property type="project" value="UniProtKB-UniPathway"/>
</dbReference>
<dbReference type="InterPro" id="IPR007210">
    <property type="entry name" value="ABC_Gly_betaine_transp_sub-bd"/>
</dbReference>
<dbReference type="Gene3D" id="3.40.190.10">
    <property type="entry name" value="Periplasmic binding protein-like II"/>
    <property type="match status" value="1"/>
</dbReference>
<dbReference type="Pfam" id="PF01175">
    <property type="entry name" value="Urocanase"/>
    <property type="match status" value="1"/>
</dbReference>
<dbReference type="PANTHER" id="PTHR12216">
    <property type="entry name" value="UROCANATE HYDRATASE"/>
    <property type="match status" value="1"/>
</dbReference>
<dbReference type="Gene3D" id="2.40.390.10">
    <property type="entry name" value="CV3147-like"/>
    <property type="match status" value="1"/>
</dbReference>
<dbReference type="InterPro" id="IPR035085">
    <property type="entry name" value="Urocanase_Rossmann-like"/>
</dbReference>
<dbReference type="Pfam" id="PF17391">
    <property type="entry name" value="Urocanase_N"/>
    <property type="match status" value="1"/>
</dbReference>
<dbReference type="InterPro" id="IPR035401">
    <property type="entry name" value="Urocanase_C"/>
</dbReference>
<evidence type="ECO:0000259" key="7">
    <source>
        <dbReference type="Pfam" id="PF17392"/>
    </source>
</evidence>
<dbReference type="InterPro" id="IPR048350">
    <property type="entry name" value="S-Me-THD-like_C"/>
</dbReference>
<dbReference type="SUPFAM" id="SSF53850">
    <property type="entry name" value="Periplasmic binding protein-like II"/>
    <property type="match status" value="1"/>
</dbReference>
<dbReference type="Gene3D" id="3.40.50.10730">
    <property type="entry name" value="Urocanase like domains"/>
    <property type="match status" value="1"/>
</dbReference>
<feature type="domain" description="Urocanase Rossmann-like" evidence="4">
    <location>
        <begin position="362"/>
        <end position="570"/>
    </location>
</feature>
<feature type="domain" description="Urocanase N-terminal" evidence="6">
    <location>
        <begin position="245"/>
        <end position="358"/>
    </location>
</feature>
<evidence type="ECO:0000259" key="6">
    <source>
        <dbReference type="Pfam" id="PF17391"/>
    </source>
</evidence>
<feature type="domain" description="ABC-type glycine betaine transport system substrate-binding" evidence="5">
    <location>
        <begin position="18"/>
        <end position="122"/>
    </location>
</feature>
<evidence type="ECO:0000313" key="10">
    <source>
        <dbReference type="Proteomes" id="UP000702964"/>
    </source>
</evidence>
<gene>
    <name evidence="9" type="ORF">G195_000328</name>
</gene>
<dbReference type="InterPro" id="IPR023637">
    <property type="entry name" value="Urocanase-like"/>
</dbReference>
<feature type="domain" description="S-Me-THD-like C-terminal" evidence="8">
    <location>
        <begin position="786"/>
        <end position="942"/>
    </location>
</feature>
<evidence type="ECO:0008006" key="11">
    <source>
        <dbReference type="Google" id="ProtNLM"/>
    </source>
</evidence>
<dbReference type="Gene3D" id="3.40.1610.10">
    <property type="entry name" value="CV3147-like domain"/>
    <property type="match status" value="1"/>
</dbReference>
<proteinExistence type="predicted"/>
<dbReference type="InterPro" id="IPR035400">
    <property type="entry name" value="Urocanase_N"/>
</dbReference>
<evidence type="ECO:0000313" key="9">
    <source>
        <dbReference type="EMBL" id="KAF4326039.1"/>
    </source>
</evidence>
<dbReference type="UniPathway" id="UPA00379">
    <property type="reaction ID" value="UER00550"/>
</dbReference>
<dbReference type="GO" id="GO:0043190">
    <property type="term" value="C:ATP-binding cassette (ABC) transporter complex"/>
    <property type="evidence" value="ECO:0007669"/>
    <property type="project" value="InterPro"/>
</dbReference>
<evidence type="ECO:0000259" key="4">
    <source>
        <dbReference type="Pfam" id="PF01175"/>
    </source>
</evidence>
<dbReference type="AlphaFoldDB" id="A0A8J4SHQ6"/>
<evidence type="ECO:0000259" key="8">
    <source>
        <dbReference type="Pfam" id="PF20906"/>
    </source>
</evidence>
<dbReference type="Proteomes" id="UP000702964">
    <property type="component" value="Unassembled WGS sequence"/>
</dbReference>
<feature type="domain" description="Urocanase C-terminal" evidence="7">
    <location>
        <begin position="573"/>
        <end position="632"/>
    </location>
</feature>
<dbReference type="SUPFAM" id="SSF111326">
    <property type="entry name" value="Urocanase"/>
    <property type="match status" value="1"/>
</dbReference>
<evidence type="ECO:0000259" key="5">
    <source>
        <dbReference type="Pfam" id="PF04069"/>
    </source>
</evidence>
<dbReference type="SUPFAM" id="SSF51679">
    <property type="entry name" value="Bacterial luciferase-like"/>
    <property type="match status" value="1"/>
</dbReference>
<dbReference type="GO" id="GO:0022857">
    <property type="term" value="F:transmembrane transporter activity"/>
    <property type="evidence" value="ECO:0007669"/>
    <property type="project" value="InterPro"/>
</dbReference>
<organism evidence="9 10">
    <name type="scientific">Phytophthora kernoviae 00238/432</name>
    <dbReference type="NCBI Taxonomy" id="1284355"/>
    <lineage>
        <taxon>Eukaryota</taxon>
        <taxon>Sar</taxon>
        <taxon>Stramenopiles</taxon>
        <taxon>Oomycota</taxon>
        <taxon>Peronosporomycetes</taxon>
        <taxon>Peronosporales</taxon>
        <taxon>Peronosporaceae</taxon>
        <taxon>Phytophthora</taxon>
    </lineage>
</organism>
<dbReference type="Gene3D" id="3.40.1770.10">
    <property type="entry name" value="Urocanase superfamily"/>
    <property type="match status" value="1"/>
</dbReference>
<dbReference type="GO" id="GO:0019556">
    <property type="term" value="P:L-histidine catabolic process to glutamate and formamide"/>
    <property type="evidence" value="ECO:0007669"/>
    <property type="project" value="UniProtKB-UniPathway"/>
</dbReference>
<dbReference type="InterPro" id="IPR024071">
    <property type="entry name" value="S-Me-THD_C_sf"/>
</dbReference>
<protein>
    <recommendedName>
        <fullName evidence="11">Urocanate hydratase</fullName>
    </recommendedName>
</protein>
<dbReference type="GO" id="GO:0016153">
    <property type="term" value="F:urocanate hydratase activity"/>
    <property type="evidence" value="ECO:0007669"/>
    <property type="project" value="TreeGrafter"/>
</dbReference>
<dbReference type="EMBL" id="AOFI03000001">
    <property type="protein sequence ID" value="KAF4326039.1"/>
    <property type="molecule type" value="Genomic_DNA"/>
</dbReference>
<dbReference type="PANTHER" id="PTHR12216:SF4">
    <property type="entry name" value="UROCANATE HYDRATASE"/>
    <property type="match status" value="1"/>
</dbReference>
<comment type="cofactor">
    <cofactor evidence="1">
        <name>NAD(+)</name>
        <dbReference type="ChEBI" id="CHEBI:57540"/>
    </cofactor>
</comment>
<name>A0A8J4SHQ6_9STRA</name>
<evidence type="ECO:0000256" key="2">
    <source>
        <dbReference type="ARBA" id="ARBA00023027"/>
    </source>
</evidence>
<keyword evidence="2" id="KW-0520">NAD</keyword>
<evidence type="ECO:0000256" key="3">
    <source>
        <dbReference type="ARBA" id="ARBA00023239"/>
    </source>
</evidence>
<sequence length="980" mass="106624">MYGIPAGCSNSNASGSSDTIVLATKGFAESDILANAFKLLVENDTKLKAEIKKLDNTLLWNAIDSGDVDAYVEYSGTALINILKLDPEFDADKAFKTVVTQLKEKNKLIALDPLGFNNTYVFTTLDEHPELKETLNKLAGKLDETAMQKLNAETDEEARNFGKERHLQHELRYERAKEFVEATQGLWDSWEEDALLFDKESGYFADKDKLHNLDYEGTHFKVKGPLNITRPPQGYPVLIQAGASEAGWRQEALLRMLENVLENGENQKELIVYASLGKAARNWPSYLAIVETLKQLEEDETLVIQSGKPIGVFKTHRQAPLVVMANCNLVGRWATSENFYELQDKGLIIWGGLTAAAWQYIGSQGVIQGTYEIFQSIARIHFGGDLRGRFILTAGLGGMGGAQPLAGYMANAAILCVEVAEERIDKRMAAGYLQRKTDSLDEALLWIDEAVSSGTSLSVGLLGNAADVYPELLRRGVQPDIVTDQTSAHDLLYGYIPSGYSPESAGVARQEHPTELQAAAGASIANEVKAMLEFKERGAVVFDNGNNIRSQAVQYGVPNAFEIDIFTEAFLRPLFARAIGPFRWIALSGEAEDIRIIDDYILNEFSDNDIVSNWIQLANTYVPFEGLPARIGCGGGGWVDHGLEIGHAALSIGRPKLLSVDELPDDAIILTCTAIGAPAGRDWQMLGKDYIKAVQLIIENYDGKIAGVMTPQNGMSSTINGWLPAAALGLAVIDATGDIRAHPTGKMGSLGLASSIDYETIQAVAGGKPEIGSYLELVVKGTPARTSNILRTASDMAGGFIAAARHPLPIKHIKKHAAIGGISIAIELGRVIMQAEPEGPEAVLEAVVHKTNGRILGRGTVTTKKVRYSGAFDVGTIEVSIPNHRLTLHVMNEYMAVEDDEGTRLTTFPDVITTFDLKKGLPVSVGDVEEGMEIAVFAIDKSKVPLSSSVKDPSVYPEVEEMLGIDLQSYAFDKEKKIYA</sequence>
<dbReference type="Pfam" id="PF17392">
    <property type="entry name" value="Urocanase_C"/>
    <property type="match status" value="1"/>
</dbReference>
<dbReference type="InterPro" id="IPR036190">
    <property type="entry name" value="Urocanase_sf"/>
</dbReference>
<evidence type="ECO:0000256" key="1">
    <source>
        <dbReference type="ARBA" id="ARBA00001911"/>
    </source>
</evidence>
<dbReference type="GO" id="GO:0016705">
    <property type="term" value="F:oxidoreductase activity, acting on paired donors, with incorporation or reduction of molecular oxygen"/>
    <property type="evidence" value="ECO:0007669"/>
    <property type="project" value="InterPro"/>
</dbReference>
<dbReference type="Pfam" id="PF20906">
    <property type="entry name" value="S-Me-THD_C"/>
    <property type="match status" value="1"/>
</dbReference>
<dbReference type="InterPro" id="IPR027479">
    <property type="entry name" value="S-Me-THD_N_sf"/>
</dbReference>
<reference evidence="9" key="2">
    <citation type="submission" date="2020-02" db="EMBL/GenBank/DDBJ databases">
        <authorList>
            <person name="Studholme D.J."/>
        </authorList>
    </citation>
    <scope>NUCLEOTIDE SEQUENCE</scope>
    <source>
        <strain evidence="9">00238/432</strain>
    </source>
</reference>
<dbReference type="InterPro" id="IPR036661">
    <property type="entry name" value="Luciferase-like_sf"/>
</dbReference>